<feature type="compositionally biased region" description="Basic and acidic residues" evidence="1">
    <location>
        <begin position="61"/>
        <end position="72"/>
    </location>
</feature>
<dbReference type="GO" id="GO:0016301">
    <property type="term" value="F:kinase activity"/>
    <property type="evidence" value="ECO:0007669"/>
    <property type="project" value="UniProtKB-KW"/>
</dbReference>
<organism evidence="2 3">
    <name type="scientific">Senna tora</name>
    <dbReference type="NCBI Taxonomy" id="362788"/>
    <lineage>
        <taxon>Eukaryota</taxon>
        <taxon>Viridiplantae</taxon>
        <taxon>Streptophyta</taxon>
        <taxon>Embryophyta</taxon>
        <taxon>Tracheophyta</taxon>
        <taxon>Spermatophyta</taxon>
        <taxon>Magnoliopsida</taxon>
        <taxon>eudicotyledons</taxon>
        <taxon>Gunneridae</taxon>
        <taxon>Pentapetalae</taxon>
        <taxon>rosids</taxon>
        <taxon>fabids</taxon>
        <taxon>Fabales</taxon>
        <taxon>Fabaceae</taxon>
        <taxon>Caesalpinioideae</taxon>
        <taxon>Cassia clade</taxon>
        <taxon>Senna</taxon>
    </lineage>
</organism>
<keyword evidence="2" id="KW-0675">Receptor</keyword>
<accession>A0A834WMU4</accession>
<evidence type="ECO:0000313" key="2">
    <source>
        <dbReference type="EMBL" id="KAF7825081.1"/>
    </source>
</evidence>
<dbReference type="OrthoDB" id="1430973at2759"/>
<gene>
    <name evidence="2" type="ORF">G2W53_016245</name>
</gene>
<keyword evidence="3" id="KW-1185">Reference proteome</keyword>
<feature type="compositionally biased region" description="Basic and acidic residues" evidence="1">
    <location>
        <begin position="19"/>
        <end position="46"/>
    </location>
</feature>
<feature type="compositionally biased region" description="Polar residues" evidence="1">
    <location>
        <begin position="135"/>
        <end position="162"/>
    </location>
</feature>
<sequence length="400" mass="45792">MMTPRKLQDLDSEIPNLTVEEKDNLDLSKKKVKKDGAETGDDDSHMVEGGGILPSEPQVIELKEQEKPRDEDSIMGELSIEEIDADKNNVRPNPSNREQPVISGSRFQVIAQEEGEETDKANEHTVVTSAGVGKKQQSQNTIGKSPSKTTDQNAKTTSQSSDAARPKPKKPPCNDEEHLRLLQIYEKEQCEKGTLLSGLGITQEAVSCIESIHPPVPNAGCDRVAWYPSLNGEFSIESAYSMLQERLQGNDSDLWRKIWCCRVPERVKFFLWSLCHDVRDCGNVKHYWLNIIPRHWRHEFFSMDLQDWIRSNISENVKEWNSRFALSVWSIWKQRNEFIFNKTRSPVNIKMMTDRYMAGAREASLISSSNNRLNSQPEKELIRWNPLDVNWFKMNVDGSC</sequence>
<evidence type="ECO:0000313" key="3">
    <source>
        <dbReference type="Proteomes" id="UP000634136"/>
    </source>
</evidence>
<keyword evidence="2" id="KW-0808">Transferase</keyword>
<dbReference type="AlphaFoldDB" id="A0A834WMU4"/>
<dbReference type="EMBL" id="JAAIUW010000006">
    <property type="protein sequence ID" value="KAF7825081.1"/>
    <property type="molecule type" value="Genomic_DNA"/>
</dbReference>
<comment type="caution">
    <text evidence="2">The sequence shown here is derived from an EMBL/GenBank/DDBJ whole genome shotgun (WGS) entry which is preliminary data.</text>
</comment>
<reference evidence="2" key="1">
    <citation type="submission" date="2020-09" db="EMBL/GenBank/DDBJ databases">
        <title>Genome-Enabled Discovery of Anthraquinone Biosynthesis in Senna tora.</title>
        <authorList>
            <person name="Kang S.-H."/>
            <person name="Pandey R.P."/>
            <person name="Lee C.-M."/>
            <person name="Sim J.-S."/>
            <person name="Jeong J.-T."/>
            <person name="Choi B.-S."/>
            <person name="Jung M."/>
            <person name="Ginzburg D."/>
            <person name="Zhao K."/>
            <person name="Won S.Y."/>
            <person name="Oh T.-J."/>
            <person name="Yu Y."/>
            <person name="Kim N.-H."/>
            <person name="Lee O.R."/>
            <person name="Lee T.-H."/>
            <person name="Bashyal P."/>
            <person name="Kim T.-S."/>
            <person name="Lee W.-H."/>
            <person name="Kawkins C."/>
            <person name="Kim C.-K."/>
            <person name="Kim J.S."/>
            <person name="Ahn B.O."/>
            <person name="Rhee S.Y."/>
            <person name="Sohng J.K."/>
        </authorList>
    </citation>
    <scope>NUCLEOTIDE SEQUENCE</scope>
    <source>
        <tissue evidence="2">Leaf</tissue>
    </source>
</reference>
<protein>
    <submittedName>
        <fullName evidence="2">Putative LRR receptor-like serine/threonine-protein kinase</fullName>
    </submittedName>
</protein>
<dbReference type="Proteomes" id="UP000634136">
    <property type="component" value="Unassembled WGS sequence"/>
</dbReference>
<feature type="region of interest" description="Disordered" evidence="1">
    <location>
        <begin position="1"/>
        <end position="175"/>
    </location>
</feature>
<evidence type="ECO:0000256" key="1">
    <source>
        <dbReference type="SAM" id="MobiDB-lite"/>
    </source>
</evidence>
<proteinExistence type="predicted"/>
<name>A0A834WMU4_9FABA</name>
<keyword evidence="2" id="KW-0418">Kinase</keyword>